<gene>
    <name evidence="2" type="ORF">CAL24_20000</name>
</gene>
<feature type="transmembrane region" description="Helical" evidence="1">
    <location>
        <begin position="129"/>
        <end position="151"/>
    </location>
</feature>
<protein>
    <recommendedName>
        <fullName evidence="4">DUF2938 domain-containing protein</fullName>
    </recommendedName>
</protein>
<evidence type="ECO:0000256" key="1">
    <source>
        <dbReference type="SAM" id="Phobius"/>
    </source>
</evidence>
<keyword evidence="1" id="KW-0812">Transmembrane</keyword>
<dbReference type="AlphaFoldDB" id="A0A261VHE2"/>
<proteinExistence type="predicted"/>
<keyword evidence="3" id="KW-1185">Reference proteome</keyword>
<evidence type="ECO:0000313" key="2">
    <source>
        <dbReference type="EMBL" id="OZI72573.1"/>
    </source>
</evidence>
<accession>A0A261VHE2</accession>
<dbReference type="RefSeq" id="WP_094807706.1">
    <property type="nucleotide sequence ID" value="NZ_NEVT01000008.1"/>
</dbReference>
<keyword evidence="1" id="KW-0472">Membrane</keyword>
<keyword evidence="1" id="KW-1133">Transmembrane helix</keyword>
<name>A0A261VHE2_9BORD</name>
<comment type="caution">
    <text evidence="2">The sequence shown here is derived from an EMBL/GenBank/DDBJ whole genome shotgun (WGS) entry which is preliminary data.</text>
</comment>
<reference evidence="3" key="1">
    <citation type="submission" date="2017-05" db="EMBL/GenBank/DDBJ databases">
        <title>Complete and WGS of Bordetella genogroups.</title>
        <authorList>
            <person name="Spilker T."/>
            <person name="Lipuma J."/>
        </authorList>
    </citation>
    <scope>NUCLEOTIDE SEQUENCE [LARGE SCALE GENOMIC DNA]</scope>
    <source>
        <strain evidence="3">AU8256</strain>
    </source>
</reference>
<dbReference type="Proteomes" id="UP000215633">
    <property type="component" value="Unassembled WGS sequence"/>
</dbReference>
<dbReference type="EMBL" id="NEVT01000008">
    <property type="protein sequence ID" value="OZI72573.1"/>
    <property type="molecule type" value="Genomic_DNA"/>
</dbReference>
<evidence type="ECO:0008006" key="4">
    <source>
        <dbReference type="Google" id="ProtNLM"/>
    </source>
</evidence>
<evidence type="ECO:0000313" key="3">
    <source>
        <dbReference type="Proteomes" id="UP000215633"/>
    </source>
</evidence>
<sequence length="154" mass="16749">MSLIVEATARALVSGTTASALSTLALAGCGARDCGSVFAPVNAVSHWLWRDRALRQQQPSWRYTRTGYVIHHAMSILWGAAYETLIYSERADGPRWRPYAAGLGVAATACLVDLKATPRRLTPGFERRLSGRSLAIVYAAFGIGLALTRFARRP</sequence>
<organism evidence="2 3">
    <name type="scientific">Bordetella genomosp. 2</name>
    <dbReference type="NCBI Taxonomy" id="1983456"/>
    <lineage>
        <taxon>Bacteria</taxon>
        <taxon>Pseudomonadati</taxon>
        <taxon>Pseudomonadota</taxon>
        <taxon>Betaproteobacteria</taxon>
        <taxon>Burkholderiales</taxon>
        <taxon>Alcaligenaceae</taxon>
        <taxon>Bordetella</taxon>
    </lineage>
</organism>